<name>A0A1X6ZWK9_9RHOB</name>
<reference evidence="1 2" key="1">
    <citation type="submission" date="2017-03" db="EMBL/GenBank/DDBJ databases">
        <authorList>
            <person name="Afonso C.L."/>
            <person name="Miller P.J."/>
            <person name="Scott M.A."/>
            <person name="Spackman E."/>
            <person name="Goraichik I."/>
            <person name="Dimitrov K.M."/>
            <person name="Suarez D.L."/>
            <person name="Swayne D.E."/>
        </authorList>
    </citation>
    <scope>NUCLEOTIDE SEQUENCE [LARGE SCALE GENOMIC DNA]</scope>
    <source>
        <strain evidence="1 2">CECT 7450</strain>
    </source>
</reference>
<keyword evidence="2" id="KW-1185">Reference proteome</keyword>
<gene>
    <name evidence="1" type="ORF">ROA7450_03350</name>
</gene>
<accession>A0A1X6ZWK9</accession>
<dbReference type="AlphaFoldDB" id="A0A1X6ZWK9"/>
<evidence type="ECO:0000313" key="1">
    <source>
        <dbReference type="EMBL" id="SLN63801.1"/>
    </source>
</evidence>
<dbReference type="Proteomes" id="UP000193061">
    <property type="component" value="Unassembled WGS sequence"/>
</dbReference>
<evidence type="ECO:0000313" key="2">
    <source>
        <dbReference type="Proteomes" id="UP000193061"/>
    </source>
</evidence>
<organism evidence="1 2">
    <name type="scientific">Roseovarius albus</name>
    <dbReference type="NCBI Taxonomy" id="1247867"/>
    <lineage>
        <taxon>Bacteria</taxon>
        <taxon>Pseudomonadati</taxon>
        <taxon>Pseudomonadota</taxon>
        <taxon>Alphaproteobacteria</taxon>
        <taxon>Rhodobacterales</taxon>
        <taxon>Roseobacteraceae</taxon>
        <taxon>Roseovarius</taxon>
    </lineage>
</organism>
<sequence>MWCNFNFYPSAPKPLEHGLTLFVREDDFSIQFSNSTSKRFFIRVVDPGKTTSTLNISDFLISADEEEEAIEALALLHKRYPRCFQASSWLFSNLSPSHTGKLTKDEREKLVSDFDTITKVLKRYCSHADIEISNIYLKINRGTFEGIVEFRGEGP</sequence>
<proteinExistence type="predicted"/>
<protein>
    <submittedName>
        <fullName evidence="1">Uncharacterized protein</fullName>
    </submittedName>
</protein>
<dbReference type="EMBL" id="FWFX01000012">
    <property type="protein sequence ID" value="SLN63801.1"/>
    <property type="molecule type" value="Genomic_DNA"/>
</dbReference>